<evidence type="ECO:0000256" key="2">
    <source>
        <dbReference type="ARBA" id="ARBA00023002"/>
    </source>
</evidence>
<reference evidence="4 5" key="1">
    <citation type="submission" date="2018-11" db="EMBL/GenBank/DDBJ databases">
        <authorList>
            <person name="Li F."/>
        </authorList>
    </citation>
    <scope>NUCLEOTIDE SEQUENCE [LARGE SCALE GENOMIC DNA]</scope>
    <source>
        <strain evidence="4 5">Gsoil 818</strain>
    </source>
</reference>
<organism evidence="4 5">
    <name type="scientific">Nocardioides pocheonensis</name>
    <dbReference type="NCBI Taxonomy" id="661485"/>
    <lineage>
        <taxon>Bacteria</taxon>
        <taxon>Bacillati</taxon>
        <taxon>Actinomycetota</taxon>
        <taxon>Actinomycetes</taxon>
        <taxon>Propionibacteriales</taxon>
        <taxon>Nocardioidaceae</taxon>
        <taxon>Nocardioides</taxon>
    </lineage>
</organism>
<evidence type="ECO:0000256" key="3">
    <source>
        <dbReference type="SAM" id="MobiDB-lite"/>
    </source>
</evidence>
<proteinExistence type="inferred from homology"/>
<dbReference type="Gene3D" id="3.40.50.720">
    <property type="entry name" value="NAD(P)-binding Rossmann-like Domain"/>
    <property type="match status" value="1"/>
</dbReference>
<comment type="caution">
    <text evidence="4">The sequence shown here is derived from an EMBL/GenBank/DDBJ whole genome shotgun (WGS) entry which is preliminary data.</text>
</comment>
<evidence type="ECO:0000313" key="4">
    <source>
        <dbReference type="EMBL" id="RNM14831.1"/>
    </source>
</evidence>
<accession>A0A3N0GR13</accession>
<dbReference type="OrthoDB" id="151996at2"/>
<dbReference type="InterPro" id="IPR020904">
    <property type="entry name" value="Sc_DH/Rdtase_CS"/>
</dbReference>
<gene>
    <name evidence="4" type="ORF">EFL26_09960</name>
</gene>
<comment type="similarity">
    <text evidence="1">Belongs to the short-chain dehydrogenases/reductases (SDR) family.</text>
</comment>
<dbReference type="PANTHER" id="PTHR44196">
    <property type="entry name" value="DEHYDROGENASE/REDUCTASE SDR FAMILY MEMBER 7B"/>
    <property type="match status" value="1"/>
</dbReference>
<evidence type="ECO:0000313" key="5">
    <source>
        <dbReference type="Proteomes" id="UP000279994"/>
    </source>
</evidence>
<feature type="region of interest" description="Disordered" evidence="3">
    <location>
        <begin position="267"/>
        <end position="304"/>
    </location>
</feature>
<name>A0A3N0GR13_9ACTN</name>
<dbReference type="GO" id="GO:0016491">
    <property type="term" value="F:oxidoreductase activity"/>
    <property type="evidence" value="ECO:0007669"/>
    <property type="project" value="UniProtKB-KW"/>
</dbReference>
<keyword evidence="2" id="KW-0560">Oxidoreductase</keyword>
<keyword evidence="5" id="KW-1185">Reference proteome</keyword>
<sequence>MRRRTRVDPRVVVVTGASAGVGRATAIEFARRGSKVALLARGVRGLEAAARDVEAAGGTALAIPTDVGDYDQVEAAAARVEAELGPIDVWVNNAFSAVFAPFTKISMDEFRRTTEVTYLGYVYGTKAALDRMVPRDRGTLVHIGSALSYRGIPLQSAYCGAKHAIQGFHESLRCELLHDDSNIRTTMVQLPAVNTPQFDWVLNKLPEHPQPVPPIFQPEVIARQVVYAADHPQRREYVVGGSAVATIFGNRVAAGVLDRYLGFTGYKSQQTGEPARPDQPSNLWEPADGEDGHDFGAHGSFDASASSSSAQARLTRTGLSPLLVNLGAAVGAGAKMVAADPKAFMKALLARPA</sequence>
<dbReference type="PROSITE" id="PS00061">
    <property type="entry name" value="ADH_SHORT"/>
    <property type="match status" value="1"/>
</dbReference>
<protein>
    <submittedName>
        <fullName evidence="4">SDR family NAD(P)-dependent oxidoreductase</fullName>
    </submittedName>
</protein>
<dbReference type="GO" id="GO:0016020">
    <property type="term" value="C:membrane"/>
    <property type="evidence" value="ECO:0007669"/>
    <property type="project" value="TreeGrafter"/>
</dbReference>
<dbReference type="EMBL" id="RJSF01000037">
    <property type="protein sequence ID" value="RNM14831.1"/>
    <property type="molecule type" value="Genomic_DNA"/>
</dbReference>
<evidence type="ECO:0000256" key="1">
    <source>
        <dbReference type="ARBA" id="ARBA00006484"/>
    </source>
</evidence>
<dbReference type="PANTHER" id="PTHR44196:SF1">
    <property type="entry name" value="DEHYDROGENASE_REDUCTASE SDR FAMILY MEMBER 7B"/>
    <property type="match status" value="1"/>
</dbReference>
<dbReference type="AlphaFoldDB" id="A0A3N0GR13"/>
<dbReference type="Pfam" id="PF00106">
    <property type="entry name" value="adh_short"/>
    <property type="match status" value="1"/>
</dbReference>
<dbReference type="InterPro" id="IPR036291">
    <property type="entry name" value="NAD(P)-bd_dom_sf"/>
</dbReference>
<dbReference type="InterPro" id="IPR002347">
    <property type="entry name" value="SDR_fam"/>
</dbReference>
<dbReference type="SUPFAM" id="SSF51735">
    <property type="entry name" value="NAD(P)-binding Rossmann-fold domains"/>
    <property type="match status" value="1"/>
</dbReference>
<dbReference type="NCBIfam" id="NF005495">
    <property type="entry name" value="PRK07109.1"/>
    <property type="match status" value="1"/>
</dbReference>
<dbReference type="PRINTS" id="PR00081">
    <property type="entry name" value="GDHRDH"/>
</dbReference>
<dbReference type="Proteomes" id="UP000279994">
    <property type="component" value="Unassembled WGS sequence"/>
</dbReference>